<dbReference type="EMBL" id="AP025628">
    <property type="protein sequence ID" value="BDG61367.1"/>
    <property type="molecule type" value="Genomic_DNA"/>
</dbReference>
<dbReference type="GO" id="GO:0071949">
    <property type="term" value="F:FAD binding"/>
    <property type="evidence" value="ECO:0007669"/>
    <property type="project" value="InterPro"/>
</dbReference>
<keyword evidence="6" id="KW-1185">Reference proteome</keyword>
<sequence>MYDVAIIGGGPAGASAATFTARAGLNTVLVDADQSITRRAWIPNHLGFPDGISGPDLVDRGKQQAQRAGARLVTGKVVDLEGTGTAGFHLRLEDGTTLEARHVILCLGVNVELARKAGAAIRPGGEPRIKEVVDVDALGRTSIPGVWAAGTCAGTSVHTIVTAGDGARVAINLISEIRGTRHVDHEVLAPAGQPRP</sequence>
<dbReference type="PRINTS" id="PR00368">
    <property type="entry name" value="FADPNR"/>
</dbReference>
<accession>A0AA35CLE8</accession>
<dbReference type="KEGG" id="cmic:caldi_24570"/>
<proteinExistence type="predicted"/>
<reference evidence="5" key="1">
    <citation type="submission" date="2022-03" db="EMBL/GenBank/DDBJ databases">
        <title>Complete genome sequence of Caldinitratiruptor microaerophilus.</title>
        <authorList>
            <person name="Mukaiyama R."/>
            <person name="Nishiyama T."/>
            <person name="Ueda K."/>
        </authorList>
    </citation>
    <scope>NUCLEOTIDE SEQUENCE</scope>
    <source>
        <strain evidence="5">JCM 16183</strain>
    </source>
</reference>
<evidence type="ECO:0000256" key="2">
    <source>
        <dbReference type="ARBA" id="ARBA00023002"/>
    </source>
</evidence>
<evidence type="ECO:0000259" key="3">
    <source>
        <dbReference type="Pfam" id="PF01494"/>
    </source>
</evidence>
<feature type="domain" description="FAD/NAD(P)-binding" evidence="4">
    <location>
        <begin position="62"/>
        <end position="165"/>
    </location>
</feature>
<dbReference type="InterPro" id="IPR023753">
    <property type="entry name" value="FAD/NAD-binding_dom"/>
</dbReference>
<dbReference type="Proteomes" id="UP001163687">
    <property type="component" value="Chromosome"/>
</dbReference>
<evidence type="ECO:0000259" key="4">
    <source>
        <dbReference type="Pfam" id="PF07992"/>
    </source>
</evidence>
<protein>
    <recommendedName>
        <fullName evidence="7">Pyridine nucleotide-disulfide oxidoreductase</fullName>
    </recommendedName>
</protein>
<dbReference type="Gene3D" id="3.50.50.60">
    <property type="entry name" value="FAD/NAD(P)-binding domain"/>
    <property type="match status" value="1"/>
</dbReference>
<evidence type="ECO:0000313" key="6">
    <source>
        <dbReference type="Proteomes" id="UP001163687"/>
    </source>
</evidence>
<gene>
    <name evidence="5" type="ORF">caldi_24570</name>
</gene>
<dbReference type="GO" id="GO:0016491">
    <property type="term" value="F:oxidoreductase activity"/>
    <property type="evidence" value="ECO:0007669"/>
    <property type="project" value="UniProtKB-KW"/>
</dbReference>
<feature type="domain" description="FAD-binding" evidence="3">
    <location>
        <begin position="2"/>
        <end position="36"/>
    </location>
</feature>
<keyword evidence="1" id="KW-0285">Flavoprotein</keyword>
<keyword evidence="2" id="KW-0560">Oxidoreductase</keyword>
<dbReference type="Pfam" id="PF01494">
    <property type="entry name" value="FAD_binding_3"/>
    <property type="match status" value="1"/>
</dbReference>
<dbReference type="AlphaFoldDB" id="A0AA35CLE8"/>
<dbReference type="InterPro" id="IPR050097">
    <property type="entry name" value="Ferredoxin-NADP_redctase_2"/>
</dbReference>
<dbReference type="Pfam" id="PF07992">
    <property type="entry name" value="Pyr_redox_2"/>
    <property type="match status" value="1"/>
</dbReference>
<dbReference type="InterPro" id="IPR036188">
    <property type="entry name" value="FAD/NAD-bd_sf"/>
</dbReference>
<dbReference type="SUPFAM" id="SSF51905">
    <property type="entry name" value="FAD/NAD(P)-binding domain"/>
    <property type="match status" value="1"/>
</dbReference>
<evidence type="ECO:0008006" key="7">
    <source>
        <dbReference type="Google" id="ProtNLM"/>
    </source>
</evidence>
<dbReference type="PRINTS" id="PR00469">
    <property type="entry name" value="PNDRDTASEII"/>
</dbReference>
<name>A0AA35CLE8_9FIRM</name>
<dbReference type="PANTHER" id="PTHR48105">
    <property type="entry name" value="THIOREDOXIN REDUCTASE 1-RELATED-RELATED"/>
    <property type="match status" value="1"/>
</dbReference>
<evidence type="ECO:0000313" key="5">
    <source>
        <dbReference type="EMBL" id="BDG61367.1"/>
    </source>
</evidence>
<dbReference type="InterPro" id="IPR002938">
    <property type="entry name" value="FAD-bd"/>
</dbReference>
<organism evidence="5 6">
    <name type="scientific">Caldinitratiruptor microaerophilus</name>
    <dbReference type="NCBI Taxonomy" id="671077"/>
    <lineage>
        <taxon>Bacteria</taxon>
        <taxon>Bacillati</taxon>
        <taxon>Bacillota</taxon>
        <taxon>Clostridia</taxon>
        <taxon>Eubacteriales</taxon>
        <taxon>Symbiobacteriaceae</taxon>
        <taxon>Caldinitratiruptor</taxon>
    </lineage>
</organism>
<evidence type="ECO:0000256" key="1">
    <source>
        <dbReference type="ARBA" id="ARBA00022630"/>
    </source>
</evidence>